<feature type="domain" description="Bacteriophage T5 Orf172 DNA-binding" evidence="1">
    <location>
        <begin position="15"/>
        <end position="95"/>
    </location>
</feature>
<accession>A0A1R4H7Q2</accession>
<dbReference type="RefSeq" id="WP_087146727.1">
    <property type="nucleotide sequence ID" value="NZ_FUKJ01000159.1"/>
</dbReference>
<dbReference type="OrthoDB" id="8265034at2"/>
<dbReference type="SMART" id="SM00974">
    <property type="entry name" value="T5orf172"/>
    <property type="match status" value="1"/>
</dbReference>
<reference evidence="3" key="1">
    <citation type="submission" date="2017-02" db="EMBL/GenBank/DDBJ databases">
        <authorList>
            <person name="Daims H."/>
        </authorList>
    </citation>
    <scope>NUCLEOTIDE SEQUENCE [LARGE SCALE GENOMIC DNA]</scope>
</reference>
<sequence length="213" mass="23875">MADNSSQIVYVLTNPAMPGLVKIGKTTQLEVEERMKQLYGTGVPVPFDCAFACQVKDATEVEKALHFAFGNSRINPNREFFKIEAERVIAVLKLLKVDDITIQFEQQLEADVEAVDKQSAQNLKDTKRPRMNFYEIGIPSGSVLVSKDGQMQVTVIEEKKVNFNGVICSLITPTRKLLGLPDDYPLQPSPYWTFNGKTVKEIYDGFHSAVEDV</sequence>
<proteinExistence type="predicted"/>
<dbReference type="EMBL" id="FUKJ01000159">
    <property type="protein sequence ID" value="SJM91880.1"/>
    <property type="molecule type" value="Genomic_DNA"/>
</dbReference>
<dbReference type="InterPro" id="IPR018306">
    <property type="entry name" value="Phage_T5_Orf172_DNA-bd"/>
</dbReference>
<dbReference type="AlphaFoldDB" id="A0A1R4H7Q2"/>
<organism evidence="2 3">
    <name type="scientific">Crenothrix polyspora</name>
    <dbReference type="NCBI Taxonomy" id="360316"/>
    <lineage>
        <taxon>Bacteria</taxon>
        <taxon>Pseudomonadati</taxon>
        <taxon>Pseudomonadota</taxon>
        <taxon>Gammaproteobacteria</taxon>
        <taxon>Methylococcales</taxon>
        <taxon>Crenotrichaceae</taxon>
        <taxon>Crenothrix</taxon>
    </lineage>
</organism>
<evidence type="ECO:0000313" key="2">
    <source>
        <dbReference type="EMBL" id="SJM91880.1"/>
    </source>
</evidence>
<evidence type="ECO:0000259" key="1">
    <source>
        <dbReference type="SMART" id="SM00974"/>
    </source>
</evidence>
<gene>
    <name evidence="2" type="ORF">CRENPOLYSF2_2410003</name>
</gene>
<keyword evidence="3" id="KW-1185">Reference proteome</keyword>
<dbReference type="Proteomes" id="UP000195442">
    <property type="component" value="Unassembled WGS sequence"/>
</dbReference>
<evidence type="ECO:0000313" key="3">
    <source>
        <dbReference type="Proteomes" id="UP000195442"/>
    </source>
</evidence>
<dbReference type="Pfam" id="PF10544">
    <property type="entry name" value="T5orf172"/>
    <property type="match status" value="1"/>
</dbReference>
<name>A0A1R4H7Q2_9GAMM</name>
<protein>
    <recommendedName>
        <fullName evidence="1">Bacteriophage T5 Orf172 DNA-binding domain-containing protein</fullName>
    </recommendedName>
</protein>